<evidence type="ECO:0000313" key="2">
    <source>
        <dbReference type="Proteomes" id="UP001596183"/>
    </source>
</evidence>
<sequence length="153" mass="16166">MKRMGAGTRAAAVVAVAGLLLVGLPTVYFLTTYGCGGAEDRLAEAMADEAVLGTAPEGADRASHDQECDDDDLFVTVGTQYRYDGSPKTALRHYREAARADGWRPRATAGGETVPGCFTKAVDGTTAYLTVEGPEEGVLHVDIIADHAESEWC</sequence>
<dbReference type="PROSITE" id="PS51257">
    <property type="entry name" value="PROKAR_LIPOPROTEIN"/>
    <property type="match status" value="1"/>
</dbReference>
<comment type="caution">
    <text evidence="1">The sequence shown here is derived from an EMBL/GenBank/DDBJ whole genome shotgun (WGS) entry which is preliminary data.</text>
</comment>
<name>A0ABW0XUT5_9ACTN</name>
<evidence type="ECO:0000313" key="1">
    <source>
        <dbReference type="EMBL" id="MFC5672929.1"/>
    </source>
</evidence>
<organism evidence="1 2">
    <name type="scientific">Streptomyces incanus</name>
    <dbReference type="NCBI Taxonomy" id="887453"/>
    <lineage>
        <taxon>Bacteria</taxon>
        <taxon>Bacillati</taxon>
        <taxon>Actinomycetota</taxon>
        <taxon>Actinomycetes</taxon>
        <taxon>Kitasatosporales</taxon>
        <taxon>Streptomycetaceae</taxon>
        <taxon>Streptomyces</taxon>
    </lineage>
</organism>
<accession>A0ABW0XUT5</accession>
<protein>
    <recommendedName>
        <fullName evidence="3">Secreted protein</fullName>
    </recommendedName>
</protein>
<keyword evidence="2" id="KW-1185">Reference proteome</keyword>
<proteinExistence type="predicted"/>
<reference evidence="2" key="1">
    <citation type="journal article" date="2019" name="Int. J. Syst. Evol. Microbiol.">
        <title>The Global Catalogue of Microorganisms (GCM) 10K type strain sequencing project: providing services to taxonomists for standard genome sequencing and annotation.</title>
        <authorList>
            <consortium name="The Broad Institute Genomics Platform"/>
            <consortium name="The Broad Institute Genome Sequencing Center for Infectious Disease"/>
            <person name="Wu L."/>
            <person name="Ma J."/>
        </authorList>
    </citation>
    <scope>NUCLEOTIDE SEQUENCE [LARGE SCALE GENOMIC DNA]</scope>
    <source>
        <strain evidence="2">JCM 13852</strain>
    </source>
</reference>
<dbReference type="RefSeq" id="WP_381215780.1">
    <property type="nucleotide sequence ID" value="NZ_JBHSPC010000077.1"/>
</dbReference>
<evidence type="ECO:0008006" key="3">
    <source>
        <dbReference type="Google" id="ProtNLM"/>
    </source>
</evidence>
<dbReference type="Proteomes" id="UP001596183">
    <property type="component" value="Unassembled WGS sequence"/>
</dbReference>
<gene>
    <name evidence="1" type="ORF">ACFP2V_23300</name>
</gene>
<dbReference type="EMBL" id="JBHSPC010000077">
    <property type="protein sequence ID" value="MFC5672929.1"/>
    <property type="molecule type" value="Genomic_DNA"/>
</dbReference>